<proteinExistence type="inferred from homology"/>
<dbReference type="PROSITE" id="PS50011">
    <property type="entry name" value="PROTEIN_KINASE_DOM"/>
    <property type="match status" value="1"/>
</dbReference>
<dbReference type="Gene3D" id="1.10.510.10">
    <property type="entry name" value="Transferase(Phosphotransferase) domain 1"/>
    <property type="match status" value="1"/>
</dbReference>
<evidence type="ECO:0000256" key="6">
    <source>
        <dbReference type="ARBA" id="ARBA00022840"/>
    </source>
</evidence>
<dbReference type="InterPro" id="IPR008271">
    <property type="entry name" value="Ser/Thr_kinase_AS"/>
</dbReference>
<dbReference type="Pfam" id="PF00069">
    <property type="entry name" value="Pkinase"/>
    <property type="match status" value="1"/>
</dbReference>
<sequence length="443" mass="51107">MPPSQALKVPNWKSSIARVYADALEQFPEEFSDPETVQIVPNSCEPYELIKKIGHGKFGEVFEGIDIRNGRMCAVKVLRPIRKKKLQREVKILGCLDQGPNIVSLFDIVRDAESKMFGFIFEEVDNDDFRELYPKLQPFEVRYYLYQVLKSLDFAHSRGIMHRDIKPHNIMIDHSQHKLRVIDWGLAEFYRPGTEYNVRVASRHYKGPELLTNLRCYDYSLDIWSLGCVLAAIMFQKTPFFRGRDDEDQLVKITQVLGSDALFQYVRRYELNVSPAGKLVDQPKKEWTSFITDATAHLCTPDALDLLDRMLRFDHQERITCKEAMNHPFFAEVHQYDNVQISCGREISPLPALLALEAEQKASGSVEKSEHDNYIELDYLDRVEYAHKMMSEKPLNELLQSYLRQPSGHITPGVPSQKMHDRNVDSGDMADDSDEGRNEPSSL</sequence>
<evidence type="ECO:0000256" key="8">
    <source>
        <dbReference type="ARBA" id="ARBA00048679"/>
    </source>
</evidence>
<dbReference type="PROSITE" id="PS00108">
    <property type="entry name" value="PROTEIN_KINASE_ST"/>
    <property type="match status" value="1"/>
</dbReference>
<dbReference type="InterPro" id="IPR000719">
    <property type="entry name" value="Prot_kinase_dom"/>
</dbReference>
<dbReference type="SMART" id="SM00220">
    <property type="entry name" value="S_TKc"/>
    <property type="match status" value="1"/>
</dbReference>
<dbReference type="GO" id="GO:0004674">
    <property type="term" value="F:protein serine/threonine kinase activity"/>
    <property type="evidence" value="ECO:0007669"/>
    <property type="project" value="UniProtKB-EC"/>
</dbReference>
<comment type="catalytic activity">
    <reaction evidence="7">
        <text>L-threonyl-[protein] + ATP = O-phospho-L-threonyl-[protein] + ADP + H(+)</text>
        <dbReference type="Rhea" id="RHEA:46608"/>
        <dbReference type="Rhea" id="RHEA-COMP:11060"/>
        <dbReference type="Rhea" id="RHEA-COMP:11605"/>
        <dbReference type="ChEBI" id="CHEBI:15378"/>
        <dbReference type="ChEBI" id="CHEBI:30013"/>
        <dbReference type="ChEBI" id="CHEBI:30616"/>
        <dbReference type="ChEBI" id="CHEBI:61977"/>
        <dbReference type="ChEBI" id="CHEBI:456216"/>
        <dbReference type="EC" id="2.7.11.1"/>
    </reaction>
</comment>
<reference evidence="13 14" key="1">
    <citation type="journal article" date="2022" name="bioRxiv">
        <title>Genomics of Preaxostyla Flagellates Illuminates Evolutionary Transitions and the Path Towards Mitochondrial Loss.</title>
        <authorList>
            <person name="Novak L.V.F."/>
            <person name="Treitli S.C."/>
            <person name="Pyrih J."/>
            <person name="Halakuc P."/>
            <person name="Pipaliya S.V."/>
            <person name="Vacek V."/>
            <person name="Brzon O."/>
            <person name="Soukal P."/>
            <person name="Eme L."/>
            <person name="Dacks J.B."/>
            <person name="Karnkowska A."/>
            <person name="Elias M."/>
            <person name="Hampl V."/>
        </authorList>
    </citation>
    <scope>NUCLEOTIDE SEQUENCE [LARGE SCALE GENOMIC DNA]</scope>
    <source>
        <strain evidence="13">NAU3</strain>
        <tissue evidence="13">Gut</tissue>
    </source>
</reference>
<protein>
    <recommendedName>
        <fullName evidence="1">non-specific serine/threonine protein kinase</fullName>
        <ecNumber evidence="1">2.7.11.1</ecNumber>
    </recommendedName>
</protein>
<evidence type="ECO:0000313" key="14">
    <source>
        <dbReference type="Proteomes" id="UP001281761"/>
    </source>
</evidence>
<keyword evidence="3 13" id="KW-0808">Transferase</keyword>
<dbReference type="PROSITE" id="PS00107">
    <property type="entry name" value="PROTEIN_KINASE_ATP"/>
    <property type="match status" value="1"/>
</dbReference>
<comment type="similarity">
    <text evidence="10">Belongs to the protein kinase superfamily.</text>
</comment>
<feature type="domain" description="Protein kinase" evidence="12">
    <location>
        <begin position="47"/>
        <end position="330"/>
    </location>
</feature>
<evidence type="ECO:0000259" key="12">
    <source>
        <dbReference type="PROSITE" id="PS50011"/>
    </source>
</evidence>
<evidence type="ECO:0000256" key="11">
    <source>
        <dbReference type="SAM" id="MobiDB-lite"/>
    </source>
</evidence>
<evidence type="ECO:0000256" key="1">
    <source>
        <dbReference type="ARBA" id="ARBA00012513"/>
    </source>
</evidence>
<dbReference type="PANTHER" id="PTHR24054">
    <property type="entry name" value="CASEIN KINASE II SUBUNIT ALPHA"/>
    <property type="match status" value="1"/>
</dbReference>
<evidence type="ECO:0000256" key="9">
    <source>
        <dbReference type="PROSITE-ProRule" id="PRU10141"/>
    </source>
</evidence>
<gene>
    <name evidence="13" type="ORF">BLNAU_9482</name>
</gene>
<keyword evidence="2 10" id="KW-0723">Serine/threonine-protein kinase</keyword>
<dbReference type="CDD" id="cd14132">
    <property type="entry name" value="STKc_CK2_alpha"/>
    <property type="match status" value="1"/>
</dbReference>
<dbReference type="InterPro" id="IPR011009">
    <property type="entry name" value="Kinase-like_dom_sf"/>
</dbReference>
<keyword evidence="4 9" id="KW-0547">Nucleotide-binding</keyword>
<evidence type="ECO:0000256" key="4">
    <source>
        <dbReference type="ARBA" id="ARBA00022741"/>
    </source>
</evidence>
<evidence type="ECO:0000256" key="5">
    <source>
        <dbReference type="ARBA" id="ARBA00022777"/>
    </source>
</evidence>
<keyword evidence="6 9" id="KW-0067">ATP-binding</keyword>
<dbReference type="PANTHER" id="PTHR24054:SF0">
    <property type="entry name" value="CASEIN KINASE II SUBUNIT ALPHA"/>
    <property type="match status" value="1"/>
</dbReference>
<comment type="caution">
    <text evidence="13">The sequence shown here is derived from an EMBL/GenBank/DDBJ whole genome shotgun (WGS) entry which is preliminary data.</text>
</comment>
<keyword evidence="14" id="KW-1185">Reference proteome</keyword>
<feature type="region of interest" description="Disordered" evidence="11">
    <location>
        <begin position="406"/>
        <end position="443"/>
    </location>
</feature>
<accession>A0ABQ9XVV5</accession>
<dbReference type="InterPro" id="IPR045216">
    <property type="entry name" value="CK2_alpha"/>
</dbReference>
<dbReference type="SUPFAM" id="SSF56112">
    <property type="entry name" value="Protein kinase-like (PK-like)"/>
    <property type="match status" value="1"/>
</dbReference>
<evidence type="ECO:0000256" key="7">
    <source>
        <dbReference type="ARBA" id="ARBA00047899"/>
    </source>
</evidence>
<dbReference type="EC" id="2.7.11.1" evidence="1"/>
<dbReference type="Proteomes" id="UP001281761">
    <property type="component" value="Unassembled WGS sequence"/>
</dbReference>
<keyword evidence="5 13" id="KW-0418">Kinase</keyword>
<evidence type="ECO:0000256" key="3">
    <source>
        <dbReference type="ARBA" id="ARBA00022679"/>
    </source>
</evidence>
<feature type="binding site" evidence="9">
    <location>
        <position position="76"/>
    </location>
    <ligand>
        <name>ATP</name>
        <dbReference type="ChEBI" id="CHEBI:30616"/>
    </ligand>
</feature>
<evidence type="ECO:0000313" key="13">
    <source>
        <dbReference type="EMBL" id="KAK2955623.1"/>
    </source>
</evidence>
<dbReference type="EMBL" id="JARBJD010000065">
    <property type="protein sequence ID" value="KAK2955623.1"/>
    <property type="molecule type" value="Genomic_DNA"/>
</dbReference>
<dbReference type="InterPro" id="IPR017441">
    <property type="entry name" value="Protein_kinase_ATP_BS"/>
</dbReference>
<dbReference type="Gene3D" id="3.30.200.20">
    <property type="entry name" value="Phosphorylase Kinase, domain 1"/>
    <property type="match status" value="1"/>
</dbReference>
<comment type="catalytic activity">
    <reaction evidence="8">
        <text>L-seryl-[protein] + ATP = O-phospho-L-seryl-[protein] + ADP + H(+)</text>
        <dbReference type="Rhea" id="RHEA:17989"/>
        <dbReference type="Rhea" id="RHEA-COMP:9863"/>
        <dbReference type="Rhea" id="RHEA-COMP:11604"/>
        <dbReference type="ChEBI" id="CHEBI:15378"/>
        <dbReference type="ChEBI" id="CHEBI:29999"/>
        <dbReference type="ChEBI" id="CHEBI:30616"/>
        <dbReference type="ChEBI" id="CHEBI:83421"/>
        <dbReference type="ChEBI" id="CHEBI:456216"/>
        <dbReference type="EC" id="2.7.11.1"/>
    </reaction>
</comment>
<name>A0ABQ9XVV5_9EUKA</name>
<evidence type="ECO:0000256" key="2">
    <source>
        <dbReference type="ARBA" id="ARBA00022527"/>
    </source>
</evidence>
<evidence type="ECO:0000256" key="10">
    <source>
        <dbReference type="RuleBase" id="RU000304"/>
    </source>
</evidence>
<organism evidence="13 14">
    <name type="scientific">Blattamonas nauphoetae</name>
    <dbReference type="NCBI Taxonomy" id="2049346"/>
    <lineage>
        <taxon>Eukaryota</taxon>
        <taxon>Metamonada</taxon>
        <taxon>Preaxostyla</taxon>
        <taxon>Oxymonadida</taxon>
        <taxon>Blattamonas</taxon>
    </lineage>
</organism>